<dbReference type="AlphaFoldDB" id="A0A2M7S7V0"/>
<dbReference type="Gene3D" id="2.130.10.10">
    <property type="entry name" value="YVTN repeat-like/Quinoprotein amine dehydrogenase"/>
    <property type="match status" value="1"/>
</dbReference>
<dbReference type="Proteomes" id="UP000229307">
    <property type="component" value="Unassembled WGS sequence"/>
</dbReference>
<evidence type="ECO:0000256" key="1">
    <source>
        <dbReference type="SAM" id="SignalP"/>
    </source>
</evidence>
<feature type="signal peptide" evidence="1">
    <location>
        <begin position="1"/>
        <end position="19"/>
    </location>
</feature>
<dbReference type="SUPFAM" id="SSF110296">
    <property type="entry name" value="Oligoxyloglucan reducing end-specific cellobiohydrolase"/>
    <property type="match status" value="1"/>
</dbReference>
<dbReference type="Pfam" id="PF02012">
    <property type="entry name" value="BNR"/>
    <property type="match status" value="1"/>
</dbReference>
<feature type="chain" id="PRO_5014624040" description="Photosynthesis system II assembly factor Ycf48/Hcf136-like domain-containing protein" evidence="1">
    <location>
        <begin position="20"/>
        <end position="266"/>
    </location>
</feature>
<reference evidence="3" key="1">
    <citation type="submission" date="2017-09" db="EMBL/GenBank/DDBJ databases">
        <title>Depth-based differentiation of microbial function through sediment-hosted aquifers and enrichment of novel symbionts in the deep terrestrial subsurface.</title>
        <authorList>
            <person name="Probst A.J."/>
            <person name="Ladd B."/>
            <person name="Jarett J.K."/>
            <person name="Geller-Mcgrath D.E."/>
            <person name="Sieber C.M.K."/>
            <person name="Emerson J.B."/>
            <person name="Anantharaman K."/>
            <person name="Thomas B.C."/>
            <person name="Malmstrom R."/>
            <person name="Stieglmeier M."/>
            <person name="Klingl A."/>
            <person name="Woyke T."/>
            <person name="Ryan C.M."/>
            <person name="Banfield J.F."/>
        </authorList>
    </citation>
    <scope>NUCLEOTIDE SEQUENCE [LARGE SCALE GENOMIC DNA]</scope>
</reference>
<evidence type="ECO:0008006" key="4">
    <source>
        <dbReference type="Google" id="ProtNLM"/>
    </source>
</evidence>
<accession>A0A2M7S7V0</accession>
<proteinExistence type="predicted"/>
<name>A0A2M7S7V0_9BACT</name>
<dbReference type="InterPro" id="IPR015943">
    <property type="entry name" value="WD40/YVTN_repeat-like_dom_sf"/>
</dbReference>
<sequence>MKISIFILAICLSAGCAIGADIDYKKFGIEPGTAVFPSLKTGYALQYAEGIKNILKTEDGGKTWKVCRKGKVIMEHDDEAPEGESPGSENIDILCFPDENNSFAYGGGQISIPIFLTTRDGGLTWEEAGPDKIELLICDGIQAMLMFSANEGYILNLAGGLLKTSNGWKEAKKMYPGKPDDIYSPGWPVRDFICFRDINTGFLIVEKGVIYTADGGKTWRLTLPFDGYQAEKVVRMTDHVLIILKNTSLGYSSTNFGAAWNSCRWD</sequence>
<gene>
    <name evidence="2" type="ORF">COY52_09415</name>
</gene>
<evidence type="ECO:0000313" key="3">
    <source>
        <dbReference type="Proteomes" id="UP000229307"/>
    </source>
</evidence>
<organism evidence="2 3">
    <name type="scientific">Candidatus Desantisbacteria bacterium CG_4_10_14_0_8_um_filter_48_22</name>
    <dbReference type="NCBI Taxonomy" id="1974543"/>
    <lineage>
        <taxon>Bacteria</taxon>
        <taxon>Candidatus Desantisiibacteriota</taxon>
    </lineage>
</organism>
<comment type="caution">
    <text evidence="2">The sequence shown here is derived from an EMBL/GenBank/DDBJ whole genome shotgun (WGS) entry which is preliminary data.</text>
</comment>
<protein>
    <recommendedName>
        <fullName evidence="4">Photosynthesis system II assembly factor Ycf48/Hcf136-like domain-containing protein</fullName>
    </recommendedName>
</protein>
<evidence type="ECO:0000313" key="2">
    <source>
        <dbReference type="EMBL" id="PIZ15574.1"/>
    </source>
</evidence>
<keyword evidence="1" id="KW-0732">Signal</keyword>
<dbReference type="InterPro" id="IPR002860">
    <property type="entry name" value="BNR_rpt"/>
</dbReference>
<dbReference type="PROSITE" id="PS51257">
    <property type="entry name" value="PROKAR_LIPOPROTEIN"/>
    <property type="match status" value="1"/>
</dbReference>
<dbReference type="EMBL" id="PFMR01000253">
    <property type="protein sequence ID" value="PIZ15574.1"/>
    <property type="molecule type" value="Genomic_DNA"/>
</dbReference>